<dbReference type="Gene3D" id="3.30.450.90">
    <property type="match status" value="1"/>
</dbReference>
<proteinExistence type="inferred from homology"/>
<evidence type="ECO:0000256" key="1">
    <source>
        <dbReference type="ARBA" id="ARBA00006611"/>
    </source>
</evidence>
<dbReference type="EMBL" id="JBGMEK010000001">
    <property type="protein sequence ID" value="MFA0809385.1"/>
    <property type="molecule type" value="Genomic_DNA"/>
</dbReference>
<dbReference type="InterPro" id="IPR050921">
    <property type="entry name" value="T4SS_GSP_E_ATPase"/>
</dbReference>
<keyword evidence="4" id="KW-1185">Reference proteome</keyword>
<comment type="similarity">
    <text evidence="1">Belongs to the GSP E family.</text>
</comment>
<dbReference type="InterPro" id="IPR027417">
    <property type="entry name" value="P-loop_NTPase"/>
</dbReference>
<accession>A0ABV4NUX1</accession>
<comment type="caution">
    <text evidence="3">The sequence shown here is derived from an EMBL/GenBank/DDBJ whole genome shotgun (WGS) entry which is preliminary data.</text>
</comment>
<protein>
    <submittedName>
        <fullName evidence="3">Type IV pilus twitching motility protein PilT</fullName>
    </submittedName>
</protein>
<dbReference type="PANTHER" id="PTHR30486">
    <property type="entry name" value="TWITCHING MOTILITY PROTEIN PILT"/>
    <property type="match status" value="1"/>
</dbReference>
<dbReference type="PANTHER" id="PTHR30486:SF6">
    <property type="entry name" value="TYPE IV PILUS RETRACTATION ATPASE PILT"/>
    <property type="match status" value="1"/>
</dbReference>
<name>A0ABV4NUX1_9GAMM</name>
<dbReference type="Pfam" id="PF00437">
    <property type="entry name" value="T2SSE"/>
    <property type="match status" value="1"/>
</dbReference>
<feature type="domain" description="Bacterial type II secretion system protein E" evidence="2">
    <location>
        <begin position="137"/>
        <end position="299"/>
    </location>
</feature>
<sequence length="412" mass="45980">MTGSWEDENLTNFNKEGFDKFLRWCFENDVSDILIETGEVLAVKKFGEVTDVGSKILRYDEITGILGEIYQPASASLLKSGEELNFKYLVCKEDDSVIRFRVNATSCQGSEGSDDGIEIVVRPIPGTVPDCDDLDIEEEIRKACSAQYGIILITGPTGSGKSTTIAALLKMIGVKYRRHIVTFESPIEFDLKSIPNRKSRIVQSEVPINLGSFSAATVNSLRRAPDIIFFGEARDAEVISACIREAQTGHLVLSTVHTNSVAMTPSRMVDEFDPAERKGATSKLVDALRLIVHQRLYPKMGGGRIAIREFLIFTEEMRRKLLFALLTKDDLGSEIEKLVKENGKPLLSDAKKKFREGCIDLSTYITIVNEVGDKDKDLKIVPEVAKKLLQKSLINKITYDTWISDMRILEEA</sequence>
<dbReference type="Gene3D" id="3.40.50.300">
    <property type="entry name" value="P-loop containing nucleotide triphosphate hydrolases"/>
    <property type="match status" value="1"/>
</dbReference>
<dbReference type="SUPFAM" id="SSF52540">
    <property type="entry name" value="P-loop containing nucleoside triphosphate hydrolases"/>
    <property type="match status" value="1"/>
</dbReference>
<organism evidence="3 4">
    <name type="scientific">Microbulbifer epialgicus</name>
    <dbReference type="NCBI Taxonomy" id="393907"/>
    <lineage>
        <taxon>Bacteria</taxon>
        <taxon>Pseudomonadati</taxon>
        <taxon>Pseudomonadota</taxon>
        <taxon>Gammaproteobacteria</taxon>
        <taxon>Cellvibrionales</taxon>
        <taxon>Microbulbiferaceae</taxon>
        <taxon>Microbulbifer</taxon>
    </lineage>
</organism>
<dbReference type="Proteomes" id="UP001569428">
    <property type="component" value="Unassembled WGS sequence"/>
</dbReference>
<evidence type="ECO:0000313" key="3">
    <source>
        <dbReference type="EMBL" id="MFA0809385.1"/>
    </source>
</evidence>
<dbReference type="RefSeq" id="WP_371837006.1">
    <property type="nucleotide sequence ID" value="NZ_JBGMEK010000001.1"/>
</dbReference>
<evidence type="ECO:0000259" key="2">
    <source>
        <dbReference type="Pfam" id="PF00437"/>
    </source>
</evidence>
<dbReference type="InterPro" id="IPR001482">
    <property type="entry name" value="T2SS/T4SS_dom"/>
</dbReference>
<gene>
    <name evidence="3" type="ORF">ACCI49_00515</name>
</gene>
<evidence type="ECO:0000313" key="4">
    <source>
        <dbReference type="Proteomes" id="UP001569428"/>
    </source>
</evidence>
<reference evidence="3 4" key="1">
    <citation type="submission" date="2024-08" db="EMBL/GenBank/DDBJ databases">
        <authorList>
            <person name="Ishaq N."/>
        </authorList>
    </citation>
    <scope>NUCLEOTIDE SEQUENCE [LARGE SCALE GENOMIC DNA]</scope>
    <source>
        <strain evidence="3 4">DSM 18651</strain>
    </source>
</reference>